<name>A0ABY4E615_9NEIS</name>
<evidence type="ECO:0000313" key="1">
    <source>
        <dbReference type="EMBL" id="UOO90902.1"/>
    </source>
</evidence>
<accession>A0ABY4E615</accession>
<dbReference type="EMBL" id="CP091511">
    <property type="protein sequence ID" value="UOO90902.1"/>
    <property type="molecule type" value="Genomic_DNA"/>
</dbReference>
<evidence type="ECO:0000313" key="2">
    <source>
        <dbReference type="Proteomes" id="UP000832011"/>
    </source>
</evidence>
<dbReference type="RefSeq" id="WP_058305318.1">
    <property type="nucleotide sequence ID" value="NZ_CABKVG010000006.1"/>
</dbReference>
<dbReference type="Proteomes" id="UP000832011">
    <property type="component" value="Chromosome"/>
</dbReference>
<reference evidence="1 2" key="1">
    <citation type="journal article" date="2022" name="Res Sq">
        <title>Evolution of multicellular longitudinally dividing oral cavity symbionts (Neisseriaceae).</title>
        <authorList>
            <person name="Nyongesa S."/>
            <person name="Weber P."/>
            <person name="Bernet E."/>
            <person name="Pullido F."/>
            <person name="Nieckarz M."/>
            <person name="Delaby M."/>
            <person name="Nieves C."/>
            <person name="Viehboeck T."/>
            <person name="Krause N."/>
            <person name="Rivera-Millot A."/>
            <person name="Nakamura A."/>
            <person name="Vischer N."/>
            <person name="VanNieuwenhze M."/>
            <person name="Brun Y."/>
            <person name="Cava F."/>
            <person name="Bulgheresi S."/>
            <person name="Veyrier F."/>
        </authorList>
    </citation>
    <scope>NUCLEOTIDE SEQUENCE [LARGE SCALE GENOMIC DNA]</scope>
    <source>
        <strain evidence="1 2">SN4</strain>
    </source>
</reference>
<keyword evidence="2" id="KW-1185">Reference proteome</keyword>
<protein>
    <submittedName>
        <fullName evidence="1">Uncharacterized protein</fullName>
    </submittedName>
</protein>
<sequence>MTSQFQIEHLSFTTATVPASEYIKLAVLNNAQIATPHLLTFIPSQQLWFTKHDISDPESESDLDNQLQSLRLHLLRLGIHDTLKASQVIKETLAAFAQQRLAEFKQRRVQFN</sequence>
<proteinExistence type="predicted"/>
<gene>
    <name evidence="1" type="ORF">LVJ82_08050</name>
</gene>
<organism evidence="1 2">
    <name type="scientific">Vitreoscilla massiliensis</name>
    <dbReference type="NCBI Taxonomy" id="1689272"/>
    <lineage>
        <taxon>Bacteria</taxon>
        <taxon>Pseudomonadati</taxon>
        <taxon>Pseudomonadota</taxon>
        <taxon>Betaproteobacteria</taxon>
        <taxon>Neisseriales</taxon>
        <taxon>Neisseriaceae</taxon>
        <taxon>Vitreoscilla</taxon>
    </lineage>
</organism>